<dbReference type="Proteomes" id="UP000193067">
    <property type="component" value="Unassembled WGS sequence"/>
</dbReference>
<feature type="region of interest" description="Disordered" evidence="8">
    <location>
        <begin position="410"/>
        <end position="442"/>
    </location>
</feature>
<evidence type="ECO:0000256" key="6">
    <source>
        <dbReference type="ARBA" id="ARBA00034617"/>
    </source>
</evidence>
<sequence>MASPPATSSSTHRHAARRARSHQVLQAARSHAARTRSYDSRATRQAMHDAFERVSGGKRPRTWQLDVAEALVLGVDSVVIAGTGAGKTICYILPCLLPEFSEKTLVVVTPLKRLQDDQVRRFEAYGIPAKQVNQDTWSPELGEAIQNNTYRAIFLSPEMCVEETAAARDVLCEIGLGDRITAFVVDEAHCISEWGGDFREAYSKLSVLRSFVTQTPSRRTAPIGAFSATLAGRALGDVGRVLELDYDMAFYINLGNDRRNIKLTVGFIQNSSDYGALDKLLCVEEIFFPSDMPKTLIFVNTRDDAQRIWRHVRQRLQSHLFDIVDYLHAPRTQSAQIDCMRRFNDGSLRCLVATDAVGMGADIPDIERIIQFGAPPSLTSWVQRAGRAGRSPDLQAEAILLIEKSAFQRQKKRRGATAKNLQVGRRQRHRASNGKDDSVEEGYKKNLEQNLRDFVETTKCRRLVCNEYFDNPPCEGGECRPDRNASDFAGSSLTAEAILPDVVIRALTYHSKLVSVDAIRSYFTEDDWVFLPRYAQAVTEVLIEVDCIWMAEEASRGARAGEENLPPNAAASSLSEARYRYQSSHVSATVTVRSDRPITIDDAD</sequence>
<keyword evidence="11" id="KW-0378">Hydrolase</keyword>
<dbReference type="InterPro" id="IPR014001">
    <property type="entry name" value="Helicase_ATP-bd"/>
</dbReference>
<dbReference type="EMBL" id="KZ084155">
    <property type="protein sequence ID" value="OSC97242.1"/>
    <property type="molecule type" value="Genomic_DNA"/>
</dbReference>
<dbReference type="GO" id="GO:0016787">
    <property type="term" value="F:hydrolase activity"/>
    <property type="evidence" value="ECO:0007669"/>
    <property type="project" value="UniProtKB-KW"/>
</dbReference>
<dbReference type="SUPFAM" id="SSF52540">
    <property type="entry name" value="P-loop containing nucleoside triphosphate hydrolases"/>
    <property type="match status" value="1"/>
</dbReference>
<dbReference type="PANTHER" id="PTHR13710">
    <property type="entry name" value="DNA HELICASE RECQ FAMILY MEMBER"/>
    <property type="match status" value="1"/>
</dbReference>
<comment type="catalytic activity">
    <reaction evidence="6">
        <text>Couples ATP hydrolysis with the unwinding of duplex DNA by translocating in the 3'-5' direction.</text>
        <dbReference type="EC" id="5.6.2.4"/>
    </reaction>
</comment>
<dbReference type="Pfam" id="PF00271">
    <property type="entry name" value="Helicase_C"/>
    <property type="match status" value="1"/>
</dbReference>
<name>A0A1Y2I9Y0_TRAC3</name>
<dbReference type="InterPro" id="IPR011545">
    <property type="entry name" value="DEAD/DEAH_box_helicase_dom"/>
</dbReference>
<dbReference type="GO" id="GO:0043138">
    <property type="term" value="F:3'-5' DNA helicase activity"/>
    <property type="evidence" value="ECO:0007669"/>
    <property type="project" value="UniProtKB-EC"/>
</dbReference>
<evidence type="ECO:0000256" key="5">
    <source>
        <dbReference type="ARBA" id="ARBA00023235"/>
    </source>
</evidence>
<feature type="region of interest" description="Disordered" evidence="8">
    <location>
        <begin position="1"/>
        <end position="43"/>
    </location>
</feature>
<dbReference type="GO" id="GO:0009378">
    <property type="term" value="F:four-way junction helicase activity"/>
    <property type="evidence" value="ECO:0007669"/>
    <property type="project" value="TreeGrafter"/>
</dbReference>
<proteinExistence type="inferred from homology"/>
<gene>
    <name evidence="11" type="ORF">PYCCODRAFT_1377679</name>
</gene>
<dbReference type="Pfam" id="PF00270">
    <property type="entry name" value="DEAD"/>
    <property type="match status" value="1"/>
</dbReference>
<dbReference type="GO" id="GO:0000724">
    <property type="term" value="P:double-strand break repair via homologous recombination"/>
    <property type="evidence" value="ECO:0007669"/>
    <property type="project" value="TreeGrafter"/>
</dbReference>
<evidence type="ECO:0000259" key="10">
    <source>
        <dbReference type="PROSITE" id="PS51194"/>
    </source>
</evidence>
<dbReference type="STRING" id="1353009.A0A1Y2I9Y0"/>
<evidence type="ECO:0000256" key="1">
    <source>
        <dbReference type="ARBA" id="ARBA00005446"/>
    </source>
</evidence>
<comment type="similarity">
    <text evidence="1">Belongs to the helicase family. RecQ subfamily.</text>
</comment>
<dbReference type="GO" id="GO:0005694">
    <property type="term" value="C:chromosome"/>
    <property type="evidence" value="ECO:0007669"/>
    <property type="project" value="TreeGrafter"/>
</dbReference>
<feature type="compositionally biased region" description="Basic residues" evidence="8">
    <location>
        <begin position="11"/>
        <end position="21"/>
    </location>
</feature>
<dbReference type="EC" id="5.6.2.4" evidence="7"/>
<evidence type="ECO:0000256" key="7">
    <source>
        <dbReference type="ARBA" id="ARBA00034808"/>
    </source>
</evidence>
<dbReference type="AlphaFoldDB" id="A0A1Y2I9Y0"/>
<keyword evidence="12" id="KW-1185">Reference proteome</keyword>
<dbReference type="PANTHER" id="PTHR13710:SF105">
    <property type="entry name" value="ATP-DEPENDENT DNA HELICASE Q1"/>
    <property type="match status" value="1"/>
</dbReference>
<feature type="compositionally biased region" description="Low complexity" evidence="8">
    <location>
        <begin position="1"/>
        <end position="10"/>
    </location>
</feature>
<dbReference type="SMART" id="SM00487">
    <property type="entry name" value="DEXDc"/>
    <property type="match status" value="1"/>
</dbReference>
<dbReference type="InterPro" id="IPR001650">
    <property type="entry name" value="Helicase_C-like"/>
</dbReference>
<evidence type="ECO:0000256" key="3">
    <source>
        <dbReference type="ARBA" id="ARBA00022840"/>
    </source>
</evidence>
<feature type="domain" description="Helicase C-terminal" evidence="10">
    <location>
        <begin position="282"/>
        <end position="429"/>
    </location>
</feature>
<accession>A0A1Y2I9Y0</accession>
<protein>
    <recommendedName>
        <fullName evidence="7">DNA 3'-5' helicase</fullName>
        <ecNumber evidence="7">5.6.2.4</ecNumber>
    </recommendedName>
</protein>
<evidence type="ECO:0000256" key="8">
    <source>
        <dbReference type="SAM" id="MobiDB-lite"/>
    </source>
</evidence>
<evidence type="ECO:0000256" key="2">
    <source>
        <dbReference type="ARBA" id="ARBA00022741"/>
    </source>
</evidence>
<keyword evidence="3" id="KW-0067">ATP-binding</keyword>
<evidence type="ECO:0000259" key="9">
    <source>
        <dbReference type="PROSITE" id="PS51192"/>
    </source>
</evidence>
<feature type="domain" description="Helicase ATP-binding" evidence="9">
    <location>
        <begin position="68"/>
        <end position="248"/>
    </location>
</feature>
<organism evidence="11 12">
    <name type="scientific">Trametes coccinea (strain BRFM310)</name>
    <name type="common">Pycnoporus coccineus</name>
    <dbReference type="NCBI Taxonomy" id="1353009"/>
    <lineage>
        <taxon>Eukaryota</taxon>
        <taxon>Fungi</taxon>
        <taxon>Dikarya</taxon>
        <taxon>Basidiomycota</taxon>
        <taxon>Agaricomycotina</taxon>
        <taxon>Agaricomycetes</taxon>
        <taxon>Polyporales</taxon>
        <taxon>Polyporaceae</taxon>
        <taxon>Trametes</taxon>
    </lineage>
</organism>
<keyword evidence="2" id="KW-0547">Nucleotide-binding</keyword>
<feature type="compositionally biased region" description="Basic and acidic residues" evidence="8">
    <location>
        <begin position="433"/>
        <end position="442"/>
    </location>
</feature>
<dbReference type="GO" id="GO:0005737">
    <property type="term" value="C:cytoplasm"/>
    <property type="evidence" value="ECO:0007669"/>
    <property type="project" value="TreeGrafter"/>
</dbReference>
<dbReference type="OrthoDB" id="2499463at2759"/>
<dbReference type="SMART" id="SM00490">
    <property type="entry name" value="HELICc"/>
    <property type="match status" value="1"/>
</dbReference>
<dbReference type="Gene3D" id="3.40.50.300">
    <property type="entry name" value="P-loop containing nucleotide triphosphate hydrolases"/>
    <property type="match status" value="2"/>
</dbReference>
<keyword evidence="4" id="KW-0238">DNA-binding</keyword>
<dbReference type="GO" id="GO:0005524">
    <property type="term" value="F:ATP binding"/>
    <property type="evidence" value="ECO:0007669"/>
    <property type="project" value="UniProtKB-KW"/>
</dbReference>
<dbReference type="PROSITE" id="PS51194">
    <property type="entry name" value="HELICASE_CTER"/>
    <property type="match status" value="1"/>
</dbReference>
<dbReference type="InterPro" id="IPR027417">
    <property type="entry name" value="P-loop_NTPase"/>
</dbReference>
<reference evidence="11 12" key="1">
    <citation type="journal article" date="2015" name="Biotechnol. Biofuels">
        <title>Enhanced degradation of softwood versus hardwood by the white-rot fungus Pycnoporus coccineus.</title>
        <authorList>
            <person name="Couturier M."/>
            <person name="Navarro D."/>
            <person name="Chevret D."/>
            <person name="Henrissat B."/>
            <person name="Piumi F."/>
            <person name="Ruiz-Duenas F.J."/>
            <person name="Martinez A.T."/>
            <person name="Grigoriev I.V."/>
            <person name="Riley R."/>
            <person name="Lipzen A."/>
            <person name="Berrin J.G."/>
            <person name="Master E.R."/>
            <person name="Rosso M.N."/>
        </authorList>
    </citation>
    <scope>NUCLEOTIDE SEQUENCE [LARGE SCALE GENOMIC DNA]</scope>
    <source>
        <strain evidence="11 12">BRFM310</strain>
    </source>
</reference>
<evidence type="ECO:0000313" key="12">
    <source>
        <dbReference type="Proteomes" id="UP000193067"/>
    </source>
</evidence>
<dbReference type="PROSITE" id="PS51192">
    <property type="entry name" value="HELICASE_ATP_BIND_1"/>
    <property type="match status" value="1"/>
</dbReference>
<keyword evidence="5" id="KW-0413">Isomerase</keyword>
<dbReference type="GO" id="GO:0003677">
    <property type="term" value="F:DNA binding"/>
    <property type="evidence" value="ECO:0007669"/>
    <property type="project" value="UniProtKB-KW"/>
</dbReference>
<evidence type="ECO:0000256" key="4">
    <source>
        <dbReference type="ARBA" id="ARBA00023125"/>
    </source>
</evidence>
<evidence type="ECO:0000313" key="11">
    <source>
        <dbReference type="EMBL" id="OSC97242.1"/>
    </source>
</evidence>